<proteinExistence type="predicted"/>
<evidence type="ECO:0000256" key="2">
    <source>
        <dbReference type="SAM" id="Phobius"/>
    </source>
</evidence>
<evidence type="ECO:0000313" key="5">
    <source>
        <dbReference type="Proteomes" id="UP000321805"/>
    </source>
</evidence>
<feature type="signal peptide" evidence="3">
    <location>
        <begin position="1"/>
        <end position="23"/>
    </location>
</feature>
<feature type="region of interest" description="Disordered" evidence="1">
    <location>
        <begin position="76"/>
        <end position="126"/>
    </location>
</feature>
<keyword evidence="5" id="KW-1185">Reference proteome</keyword>
<feature type="compositionally biased region" description="Gly residues" evidence="1">
    <location>
        <begin position="76"/>
        <end position="105"/>
    </location>
</feature>
<dbReference type="OrthoDB" id="5245208at2"/>
<keyword evidence="2" id="KW-0812">Transmembrane</keyword>
<dbReference type="AlphaFoldDB" id="A0A5B8TZW9"/>
<protein>
    <submittedName>
        <fullName evidence="4">Uncharacterized protein</fullName>
    </submittedName>
</protein>
<feature type="transmembrane region" description="Helical" evidence="2">
    <location>
        <begin position="175"/>
        <end position="194"/>
    </location>
</feature>
<dbReference type="RefSeq" id="WP_146915300.1">
    <property type="nucleotide sequence ID" value="NZ_CP042430.1"/>
</dbReference>
<reference evidence="4 5" key="1">
    <citation type="journal article" date="2018" name="J. Microbiol.">
        <title>Baekduia soli gen. nov., sp. nov., a novel bacterium isolated from the soil of Baekdu Mountain and proposal of a novel family name, Baekduiaceae fam. nov.</title>
        <authorList>
            <person name="An D.S."/>
            <person name="Siddiqi M.Z."/>
            <person name="Kim K.H."/>
            <person name="Yu H.S."/>
            <person name="Im W.T."/>
        </authorList>
    </citation>
    <scope>NUCLEOTIDE SEQUENCE [LARGE SCALE GENOMIC DNA]</scope>
    <source>
        <strain evidence="4 5">BR7-21</strain>
    </source>
</reference>
<gene>
    <name evidence="4" type="ORF">FSW04_00915</name>
</gene>
<dbReference type="Proteomes" id="UP000321805">
    <property type="component" value="Chromosome"/>
</dbReference>
<accession>A0A5B8TZW9</accession>
<dbReference type="KEGG" id="bsol:FSW04_00915"/>
<keyword evidence="2" id="KW-1133">Transmembrane helix</keyword>
<organism evidence="4 5">
    <name type="scientific">Baekduia soli</name>
    <dbReference type="NCBI Taxonomy" id="496014"/>
    <lineage>
        <taxon>Bacteria</taxon>
        <taxon>Bacillati</taxon>
        <taxon>Actinomycetota</taxon>
        <taxon>Thermoleophilia</taxon>
        <taxon>Solirubrobacterales</taxon>
        <taxon>Baekduiaceae</taxon>
        <taxon>Baekduia</taxon>
    </lineage>
</organism>
<feature type="chain" id="PRO_5039414961" evidence="3">
    <location>
        <begin position="24"/>
        <end position="204"/>
    </location>
</feature>
<keyword evidence="2" id="KW-0472">Membrane</keyword>
<keyword evidence="3" id="KW-0732">Signal</keyword>
<evidence type="ECO:0000256" key="1">
    <source>
        <dbReference type="SAM" id="MobiDB-lite"/>
    </source>
</evidence>
<evidence type="ECO:0000256" key="3">
    <source>
        <dbReference type="SAM" id="SignalP"/>
    </source>
</evidence>
<sequence>MRLRLRIATTLALLVALVVPALAQASGSAVIRDCTDDGQLSRSYSQSDYAQALAHLPADIDEYSDCRDVIRRAQLGGAGGGSSSNGGGGSGTGGGTTSSGGGGTSSGAPAATGDGTGSAAAAADPLAGATADERSAYQRAVAAGSAPVKLDGRPITPGTLGGATHTGLSDLPTPLIVILALLALGGLGAAGLGTRRLVLGRRTA</sequence>
<feature type="compositionally biased region" description="Low complexity" evidence="1">
    <location>
        <begin position="106"/>
        <end position="126"/>
    </location>
</feature>
<dbReference type="EMBL" id="CP042430">
    <property type="protein sequence ID" value="QEC46277.1"/>
    <property type="molecule type" value="Genomic_DNA"/>
</dbReference>
<evidence type="ECO:0000313" key="4">
    <source>
        <dbReference type="EMBL" id="QEC46277.1"/>
    </source>
</evidence>
<name>A0A5B8TZW9_9ACTN</name>